<proteinExistence type="predicted"/>
<gene>
    <name evidence="2" type="ORF">S01H1_61176</name>
</gene>
<sequence length="254" mass="27283">GGPVFLGGNSMGVRSRMGSYDTFFIPDKKLDPRRDAPPRRNAVISQSGAFIITRMSNLESLDPKLAMSVGNQVDLTMSDLLYAVGRRDDLDCIGVYVEGFNDLDGIEFVRAVKEVTALGKVVVFYKAGRTPAGRSATAGHTASLAGDYDVCHEVVTQAGALVADTFKEFEQLLEIATHLHGKKVSGRRIGAISNAGYETVGMADAIVGARYELQMPTLSKAAGDEIAQVLAKYRLDALVNPRNPLDVTPMATDE</sequence>
<accession>X0X5V3</accession>
<name>X0X5V3_9ZZZZ</name>
<protein>
    <recommendedName>
        <fullName evidence="1">Succinyl-CoA synthetase-like flavodoxin domain-containing protein</fullName>
    </recommendedName>
</protein>
<dbReference type="Gene3D" id="3.40.50.261">
    <property type="entry name" value="Succinyl-CoA synthetase domains"/>
    <property type="match status" value="2"/>
</dbReference>
<feature type="non-terminal residue" evidence="2">
    <location>
        <position position="254"/>
    </location>
</feature>
<organism evidence="2">
    <name type="scientific">marine sediment metagenome</name>
    <dbReference type="NCBI Taxonomy" id="412755"/>
    <lineage>
        <taxon>unclassified sequences</taxon>
        <taxon>metagenomes</taxon>
        <taxon>ecological metagenomes</taxon>
    </lineage>
</organism>
<feature type="non-terminal residue" evidence="2">
    <location>
        <position position="1"/>
    </location>
</feature>
<reference evidence="2" key="1">
    <citation type="journal article" date="2014" name="Front. Microbiol.">
        <title>High frequency of phylogenetically diverse reductive dehalogenase-homologous genes in deep subseafloor sedimentary metagenomes.</title>
        <authorList>
            <person name="Kawai M."/>
            <person name="Futagami T."/>
            <person name="Toyoda A."/>
            <person name="Takaki Y."/>
            <person name="Nishi S."/>
            <person name="Hori S."/>
            <person name="Arai W."/>
            <person name="Tsubouchi T."/>
            <person name="Morono Y."/>
            <person name="Uchiyama I."/>
            <person name="Ito T."/>
            <person name="Fujiyama A."/>
            <person name="Inagaki F."/>
            <person name="Takami H."/>
        </authorList>
    </citation>
    <scope>NUCLEOTIDE SEQUENCE</scope>
    <source>
        <strain evidence="2">Expedition CK06-06</strain>
    </source>
</reference>
<dbReference type="PANTHER" id="PTHR42793:SF1">
    <property type="entry name" value="PEPTIDYL-LYSINE N-ACETYLTRANSFERASE PATZ"/>
    <property type="match status" value="1"/>
</dbReference>
<dbReference type="InterPro" id="IPR032875">
    <property type="entry name" value="Succ_CoA_lig_flav_dom"/>
</dbReference>
<dbReference type="InterPro" id="IPR016102">
    <property type="entry name" value="Succinyl-CoA_synth-like"/>
</dbReference>
<dbReference type="SUPFAM" id="SSF52210">
    <property type="entry name" value="Succinyl-CoA synthetase domains"/>
    <property type="match status" value="2"/>
</dbReference>
<feature type="domain" description="Succinyl-CoA synthetase-like flavodoxin" evidence="1">
    <location>
        <begin position="41"/>
        <end position="174"/>
    </location>
</feature>
<dbReference type="EMBL" id="BARS01040100">
    <property type="protein sequence ID" value="GAG32013.1"/>
    <property type="molecule type" value="Genomic_DNA"/>
</dbReference>
<dbReference type="AlphaFoldDB" id="X0X5V3"/>
<evidence type="ECO:0000313" key="2">
    <source>
        <dbReference type="EMBL" id="GAG32013.1"/>
    </source>
</evidence>
<comment type="caution">
    <text evidence="2">The sequence shown here is derived from an EMBL/GenBank/DDBJ whole genome shotgun (WGS) entry which is preliminary data.</text>
</comment>
<evidence type="ECO:0000259" key="1">
    <source>
        <dbReference type="Pfam" id="PF13607"/>
    </source>
</evidence>
<dbReference type="PANTHER" id="PTHR42793">
    <property type="entry name" value="COA BINDING DOMAIN CONTAINING PROTEIN"/>
    <property type="match status" value="1"/>
</dbReference>
<dbReference type="Pfam" id="PF13607">
    <property type="entry name" value="Succ_CoA_lig"/>
    <property type="match status" value="1"/>
</dbReference>